<evidence type="ECO:0000313" key="1">
    <source>
        <dbReference type="EMBL" id="SDD08511.1"/>
    </source>
</evidence>
<dbReference type="EMBL" id="FMZQ01000010">
    <property type="protein sequence ID" value="SDD08511.1"/>
    <property type="molecule type" value="Genomic_DNA"/>
</dbReference>
<dbReference type="Pfam" id="PF14341">
    <property type="entry name" value="PilX_N"/>
    <property type="match status" value="1"/>
</dbReference>
<reference evidence="2" key="1">
    <citation type="submission" date="2016-10" db="EMBL/GenBank/DDBJ databases">
        <authorList>
            <person name="Varghese N."/>
            <person name="Submissions S."/>
        </authorList>
    </citation>
    <scope>NUCLEOTIDE SEQUENCE [LARGE SCALE GENOMIC DNA]</scope>
    <source>
        <strain evidence="2">DSM 26382</strain>
    </source>
</reference>
<gene>
    <name evidence="1" type="ORF">SAMN05216576_110151</name>
</gene>
<keyword evidence="2" id="KW-1185">Reference proteome</keyword>
<sequence length="184" mass="20010">MSLQTRHSQRGATLIISLVLLLIITLLAISSMREVTLEERIVGNLRDKQTAFNAAESALREGEIRLANSIGPADTSAACSTSAENCVLATIPSDVDSVFESGSVMAYKGSTAQQTDLYSVADDPRWFSALIGFDPADSTGRVEVTDPEERSRGVGPYYYQVNARSPGRSQRMTETLQSVVVQRY</sequence>
<dbReference type="RefSeq" id="WP_011912159.1">
    <property type="nucleotide sequence ID" value="NZ_FMZQ01000010.1"/>
</dbReference>
<protein>
    <submittedName>
        <fullName evidence="1">Type IV pilus assembly protein PilX</fullName>
    </submittedName>
</protein>
<organism evidence="1 2">
    <name type="scientific">Ectopseudomonas chengduensis</name>
    <dbReference type="NCBI Taxonomy" id="489632"/>
    <lineage>
        <taxon>Bacteria</taxon>
        <taxon>Pseudomonadati</taxon>
        <taxon>Pseudomonadota</taxon>
        <taxon>Gammaproteobacteria</taxon>
        <taxon>Pseudomonadales</taxon>
        <taxon>Pseudomonadaceae</taxon>
        <taxon>Ectopseudomonas</taxon>
    </lineage>
</organism>
<evidence type="ECO:0000313" key="2">
    <source>
        <dbReference type="Proteomes" id="UP000199467"/>
    </source>
</evidence>
<dbReference type="Proteomes" id="UP000199467">
    <property type="component" value="Unassembled WGS sequence"/>
</dbReference>
<proteinExistence type="predicted"/>
<dbReference type="InterPro" id="IPR025746">
    <property type="entry name" value="PilX_N_dom"/>
</dbReference>
<dbReference type="AlphaFoldDB" id="A0A1G6RVN5"/>
<name>A0A1G6RVN5_9GAMM</name>
<accession>A0A1G6RVN5</accession>